<evidence type="ECO:0000313" key="5">
    <source>
        <dbReference type="WBParaSite" id="EVEC_0001330601-mRNA-1"/>
    </source>
</evidence>
<feature type="transmembrane region" description="Helical" evidence="2">
    <location>
        <begin position="143"/>
        <end position="162"/>
    </location>
</feature>
<organism evidence="5">
    <name type="scientific">Enterobius vermicularis</name>
    <name type="common">Human pinworm</name>
    <dbReference type="NCBI Taxonomy" id="51028"/>
    <lineage>
        <taxon>Eukaryota</taxon>
        <taxon>Metazoa</taxon>
        <taxon>Ecdysozoa</taxon>
        <taxon>Nematoda</taxon>
        <taxon>Chromadorea</taxon>
        <taxon>Rhabditida</taxon>
        <taxon>Spirurina</taxon>
        <taxon>Oxyuridomorpha</taxon>
        <taxon>Oxyuroidea</taxon>
        <taxon>Oxyuridae</taxon>
        <taxon>Enterobius</taxon>
    </lineage>
</organism>
<evidence type="ECO:0000313" key="4">
    <source>
        <dbReference type="Proteomes" id="UP000274131"/>
    </source>
</evidence>
<feature type="region of interest" description="Disordered" evidence="1">
    <location>
        <begin position="71"/>
        <end position="99"/>
    </location>
</feature>
<proteinExistence type="predicted"/>
<dbReference type="EMBL" id="UXUI01014691">
    <property type="protein sequence ID" value="VDD97700.1"/>
    <property type="molecule type" value="Genomic_DNA"/>
</dbReference>
<accession>A0A0N4VQK5</accession>
<dbReference type="WBParaSite" id="EVEC_0001330601-mRNA-1">
    <property type="protein sequence ID" value="EVEC_0001330601-mRNA-1"/>
    <property type="gene ID" value="EVEC_0001330601"/>
</dbReference>
<evidence type="ECO:0000256" key="2">
    <source>
        <dbReference type="SAM" id="Phobius"/>
    </source>
</evidence>
<sequence>MAFPFIGSLAFFDWCKSLNCQQQDGEDGEGGVISIVGMHAPRYRKASDTPETHLLSSAANADGFREILDTAPGDNSVENTEGSSCSSVASSSSTGGIRGRSLRFRSSISQKTPGSKSFNGQRGKFTNYGRIESQYNLFPGLNFLSARIFIFLFSLFLLHIQFKSHFPWFKRLV</sequence>
<reference evidence="3 4" key="2">
    <citation type="submission" date="2018-10" db="EMBL/GenBank/DDBJ databases">
        <authorList>
            <consortium name="Pathogen Informatics"/>
        </authorList>
    </citation>
    <scope>NUCLEOTIDE SEQUENCE [LARGE SCALE GENOMIC DNA]</scope>
</reference>
<keyword evidence="2" id="KW-0472">Membrane</keyword>
<dbReference type="Proteomes" id="UP000274131">
    <property type="component" value="Unassembled WGS sequence"/>
</dbReference>
<feature type="compositionally biased region" description="Low complexity" evidence="1">
    <location>
        <begin position="83"/>
        <end position="95"/>
    </location>
</feature>
<reference evidence="5" key="1">
    <citation type="submission" date="2017-02" db="UniProtKB">
        <authorList>
            <consortium name="WormBaseParasite"/>
        </authorList>
    </citation>
    <scope>IDENTIFICATION</scope>
</reference>
<name>A0A0N4VQK5_ENTVE</name>
<keyword evidence="4" id="KW-1185">Reference proteome</keyword>
<evidence type="ECO:0000313" key="3">
    <source>
        <dbReference type="EMBL" id="VDD97700.1"/>
    </source>
</evidence>
<keyword evidence="2" id="KW-1133">Transmembrane helix</keyword>
<protein>
    <submittedName>
        <fullName evidence="3 5">Uncharacterized protein</fullName>
    </submittedName>
</protein>
<dbReference type="AlphaFoldDB" id="A0A0N4VQK5"/>
<keyword evidence="2" id="KW-0812">Transmembrane</keyword>
<gene>
    <name evidence="3" type="ORF">EVEC_LOCUS12451</name>
</gene>
<evidence type="ECO:0000256" key="1">
    <source>
        <dbReference type="SAM" id="MobiDB-lite"/>
    </source>
</evidence>